<keyword evidence="1" id="KW-0456">Lyase</keyword>
<dbReference type="GO" id="GO:0016829">
    <property type="term" value="F:lyase activity"/>
    <property type="evidence" value="ECO:0007669"/>
    <property type="project" value="UniProtKB-KW"/>
</dbReference>
<accession>B8GET7</accession>
<dbReference type="OrthoDB" id="10495at2157"/>
<dbReference type="GeneID" id="7271684"/>
<organism evidence="1 2">
    <name type="scientific">Methanosphaerula palustris (strain ATCC BAA-1556 / DSM 19958 / E1-9c)</name>
    <dbReference type="NCBI Taxonomy" id="521011"/>
    <lineage>
        <taxon>Archaea</taxon>
        <taxon>Methanobacteriati</taxon>
        <taxon>Methanobacteriota</taxon>
        <taxon>Stenosarchaea group</taxon>
        <taxon>Methanomicrobia</taxon>
        <taxon>Methanomicrobiales</taxon>
        <taxon>Methanoregulaceae</taxon>
        <taxon>Methanosphaerula</taxon>
    </lineage>
</organism>
<dbReference type="SMART" id="SM00567">
    <property type="entry name" value="EZ_HEAT"/>
    <property type="match status" value="2"/>
</dbReference>
<dbReference type="InterPro" id="IPR016024">
    <property type="entry name" value="ARM-type_fold"/>
</dbReference>
<dbReference type="eggNOG" id="arCOG02966">
    <property type="taxonomic scope" value="Archaea"/>
</dbReference>
<dbReference type="Gene3D" id="1.25.10.10">
    <property type="entry name" value="Leucine-rich Repeat Variant"/>
    <property type="match status" value="1"/>
</dbReference>
<keyword evidence="2" id="KW-1185">Reference proteome</keyword>
<dbReference type="EMBL" id="CP001338">
    <property type="protein sequence ID" value="ACL17788.1"/>
    <property type="molecule type" value="Genomic_DNA"/>
</dbReference>
<gene>
    <name evidence="1" type="ordered locus">Mpal_2515</name>
</gene>
<name>B8GET7_METPE</name>
<dbReference type="InterPro" id="IPR011989">
    <property type="entry name" value="ARM-like"/>
</dbReference>
<sequence length="101" mass="11595">MPDERYEHYRGLLIDPNPTARWKGAEALGRLGDPRAVDDLIGALQDEDRFVRKKAVWALGRLGDPRAIPPLRGLYRTEDPDIQNLIREVQQIILHTVSSRR</sequence>
<dbReference type="AlphaFoldDB" id="B8GET7"/>
<dbReference type="Proteomes" id="UP000002457">
    <property type="component" value="Chromosome"/>
</dbReference>
<dbReference type="InterPro" id="IPR004155">
    <property type="entry name" value="PBS_lyase_HEAT"/>
</dbReference>
<evidence type="ECO:0000313" key="2">
    <source>
        <dbReference type="Proteomes" id="UP000002457"/>
    </source>
</evidence>
<dbReference type="Pfam" id="PF13646">
    <property type="entry name" value="HEAT_2"/>
    <property type="match status" value="1"/>
</dbReference>
<dbReference type="KEGG" id="mpl:Mpal_2515"/>
<dbReference type="STRING" id="521011.Mpal_2515"/>
<dbReference type="HOGENOM" id="CLU_170075_0_0_2"/>
<reference evidence="1 2" key="1">
    <citation type="journal article" date="2015" name="Genome Announc.">
        <title>Complete Genome Sequence of Methanosphaerula palustris E1-9CT, a Hydrogenotrophic Methanogen Isolated from a Minerotrophic Fen Peatland.</title>
        <authorList>
            <person name="Cadillo-Quiroz H."/>
            <person name="Browne P."/>
            <person name="Kyrpides N."/>
            <person name="Woyke T."/>
            <person name="Goodwin L."/>
            <person name="Detter C."/>
            <person name="Yavitt J.B."/>
            <person name="Zinder S.H."/>
        </authorList>
    </citation>
    <scope>NUCLEOTIDE SEQUENCE [LARGE SCALE GENOMIC DNA]</scope>
    <source>
        <strain evidence="2">ATCC BAA-1556 / DSM 19958 / E1-9c</strain>
    </source>
</reference>
<protein>
    <submittedName>
        <fullName evidence="1">PBS lyase HEAT domain protein repeat-containing protein</fullName>
    </submittedName>
</protein>
<evidence type="ECO:0000313" key="1">
    <source>
        <dbReference type="EMBL" id="ACL17788.1"/>
    </source>
</evidence>
<dbReference type="RefSeq" id="WP_012619107.1">
    <property type="nucleotide sequence ID" value="NC_011832.1"/>
</dbReference>
<proteinExistence type="predicted"/>
<dbReference type="SUPFAM" id="SSF48371">
    <property type="entry name" value="ARM repeat"/>
    <property type="match status" value="1"/>
</dbReference>